<evidence type="ECO:0000313" key="1">
    <source>
        <dbReference type="EMBL" id="CAG6504277.1"/>
    </source>
</evidence>
<name>A0A8D8D6Z9_CULPI</name>
<dbReference type="EMBL" id="HBUE01254267">
    <property type="protein sequence ID" value="CAG6555553.1"/>
    <property type="molecule type" value="Transcribed_RNA"/>
</dbReference>
<protein>
    <submittedName>
        <fullName evidence="1">(northern house mosquito) hypothetical protein</fullName>
    </submittedName>
</protein>
<dbReference type="EMBL" id="HBUE01149304">
    <property type="protein sequence ID" value="CAG6504277.1"/>
    <property type="molecule type" value="Transcribed_RNA"/>
</dbReference>
<reference evidence="1" key="1">
    <citation type="submission" date="2021-05" db="EMBL/GenBank/DDBJ databases">
        <authorList>
            <person name="Alioto T."/>
            <person name="Alioto T."/>
            <person name="Gomez Garrido J."/>
        </authorList>
    </citation>
    <scope>NUCLEOTIDE SEQUENCE</scope>
</reference>
<dbReference type="AlphaFoldDB" id="A0A8D8D6Z9"/>
<proteinExistence type="predicted"/>
<accession>A0A8D8D6Z9</accession>
<organism evidence="1">
    <name type="scientific">Culex pipiens</name>
    <name type="common">House mosquito</name>
    <dbReference type="NCBI Taxonomy" id="7175"/>
    <lineage>
        <taxon>Eukaryota</taxon>
        <taxon>Metazoa</taxon>
        <taxon>Ecdysozoa</taxon>
        <taxon>Arthropoda</taxon>
        <taxon>Hexapoda</taxon>
        <taxon>Insecta</taxon>
        <taxon>Pterygota</taxon>
        <taxon>Neoptera</taxon>
        <taxon>Endopterygota</taxon>
        <taxon>Diptera</taxon>
        <taxon>Nematocera</taxon>
        <taxon>Culicoidea</taxon>
        <taxon>Culicidae</taxon>
        <taxon>Culicinae</taxon>
        <taxon>Culicini</taxon>
        <taxon>Culex</taxon>
        <taxon>Culex</taxon>
    </lineage>
</organism>
<sequence>MSFKPGATPPCDSCCTRLDSNPSILRSLGVSAGRGRAFARGFLCVMISAKMTMMMVGVQSIFFQVGIISINSTNRLAGATGEGWLEGQRDLEFGSDAAVCNWNPVWAARIFQLELFHRPK</sequence>